<keyword evidence="5 8" id="KW-0408">Iron</keyword>
<feature type="transmembrane region" description="Helical" evidence="9">
    <location>
        <begin position="745"/>
        <end position="765"/>
    </location>
</feature>
<dbReference type="PROSITE" id="PS00086">
    <property type="entry name" value="CYTOCHROME_P450"/>
    <property type="match status" value="1"/>
</dbReference>
<keyword evidence="4 9" id="KW-1133">Transmembrane helix</keyword>
<dbReference type="GO" id="GO:0022857">
    <property type="term" value="F:transmembrane transporter activity"/>
    <property type="evidence" value="ECO:0007669"/>
    <property type="project" value="InterPro"/>
</dbReference>
<dbReference type="InterPro" id="IPR036396">
    <property type="entry name" value="Cyt_P450_sf"/>
</dbReference>
<feature type="transmembrane region" description="Helical" evidence="9">
    <location>
        <begin position="862"/>
        <end position="882"/>
    </location>
</feature>
<dbReference type="Gene3D" id="1.20.1250.20">
    <property type="entry name" value="MFS general substrate transporter like domains"/>
    <property type="match status" value="1"/>
</dbReference>
<dbReference type="PANTHER" id="PTHR23502:SF60">
    <property type="entry name" value="MAJOR FACILITATOR SUPERFAMILY (MFS) PROFILE DOMAIN-CONTAINING PROTEIN-RELATED"/>
    <property type="match status" value="1"/>
</dbReference>
<dbReference type="GO" id="GO:0004497">
    <property type="term" value="F:monooxygenase activity"/>
    <property type="evidence" value="ECO:0007669"/>
    <property type="project" value="InterPro"/>
</dbReference>
<dbReference type="InterPro" id="IPR001128">
    <property type="entry name" value="Cyt_P450"/>
</dbReference>
<reference evidence="11" key="1">
    <citation type="submission" date="2012-08" db="EMBL/GenBank/DDBJ databases">
        <title>Genome analysis of Colletotrichum orbiculare and Colletotrichum fructicola.</title>
        <authorList>
            <person name="Gan P.H.P."/>
            <person name="Ikeda K."/>
            <person name="Irieda H."/>
            <person name="Narusaka M."/>
            <person name="O'Connell R.J."/>
            <person name="Narusaka Y."/>
            <person name="Takano Y."/>
            <person name="Kubo Y."/>
            <person name="Shirasu K."/>
        </authorList>
    </citation>
    <scope>NUCLEOTIDE SEQUENCE</scope>
    <source>
        <strain evidence="11">Nara gc5</strain>
    </source>
</reference>
<evidence type="ECO:0000256" key="2">
    <source>
        <dbReference type="ARBA" id="ARBA00022692"/>
    </source>
</evidence>
<keyword evidence="6 9" id="KW-0472">Membrane</keyword>
<feature type="transmembrane region" description="Helical" evidence="9">
    <location>
        <begin position="6"/>
        <end position="23"/>
    </location>
</feature>
<feature type="transmembrane region" description="Helical" evidence="9">
    <location>
        <begin position="1083"/>
        <end position="1102"/>
    </location>
</feature>
<dbReference type="PRINTS" id="PR00385">
    <property type="entry name" value="P450"/>
</dbReference>
<evidence type="ECO:0000259" key="10">
    <source>
        <dbReference type="PROSITE" id="PS50850"/>
    </source>
</evidence>
<dbReference type="CDD" id="cd11070">
    <property type="entry name" value="CYP56-like"/>
    <property type="match status" value="1"/>
</dbReference>
<dbReference type="EMBL" id="KB020493">
    <property type="protein sequence ID" value="ELA37103.1"/>
    <property type="molecule type" value="Genomic_DNA"/>
</dbReference>
<proteinExistence type="predicted"/>
<keyword evidence="2 9" id="KW-0812">Transmembrane</keyword>
<dbReference type="Pfam" id="PF07690">
    <property type="entry name" value="MFS_1"/>
    <property type="match status" value="1"/>
</dbReference>
<evidence type="ECO:0000256" key="1">
    <source>
        <dbReference type="ARBA" id="ARBA00004141"/>
    </source>
</evidence>
<dbReference type="SUPFAM" id="SSF103473">
    <property type="entry name" value="MFS general substrate transporter"/>
    <property type="match status" value="1"/>
</dbReference>
<evidence type="ECO:0000313" key="11">
    <source>
        <dbReference type="EMBL" id="ELA37103.1"/>
    </source>
</evidence>
<dbReference type="PROSITE" id="PS50850">
    <property type="entry name" value="MFS"/>
    <property type="match status" value="1"/>
</dbReference>
<feature type="transmembrane region" description="Helical" evidence="9">
    <location>
        <begin position="977"/>
        <end position="996"/>
    </location>
</feature>
<dbReference type="InterPro" id="IPR036259">
    <property type="entry name" value="MFS_trans_sf"/>
</dbReference>
<dbReference type="GO" id="GO:0005506">
    <property type="term" value="F:iron ion binding"/>
    <property type="evidence" value="ECO:0007669"/>
    <property type="project" value="InterPro"/>
</dbReference>
<keyword evidence="7" id="KW-0325">Glycoprotein</keyword>
<evidence type="ECO:0000256" key="6">
    <source>
        <dbReference type="ARBA" id="ARBA00023136"/>
    </source>
</evidence>
<dbReference type="FunFam" id="1.20.1250.20:FF:000011">
    <property type="entry name" value="MFS multidrug transporter, putative"/>
    <property type="match status" value="1"/>
</dbReference>
<evidence type="ECO:0000256" key="7">
    <source>
        <dbReference type="ARBA" id="ARBA00023180"/>
    </source>
</evidence>
<dbReference type="InterPro" id="IPR011701">
    <property type="entry name" value="MFS"/>
</dbReference>
<dbReference type="SUPFAM" id="SSF48264">
    <property type="entry name" value="Cytochrome P450"/>
    <property type="match status" value="1"/>
</dbReference>
<dbReference type="CDD" id="cd17323">
    <property type="entry name" value="MFS_Tpo1_MDR_like"/>
    <property type="match status" value="1"/>
</dbReference>
<comment type="subcellular location">
    <subcellularLocation>
        <location evidence="1">Membrane</location>
        <topology evidence="1">Multi-pass membrane protein</topology>
    </subcellularLocation>
</comment>
<dbReference type="AlphaFoldDB" id="L2GGG4"/>
<feature type="transmembrane region" description="Helical" evidence="9">
    <location>
        <begin position="1017"/>
        <end position="1039"/>
    </location>
</feature>
<feature type="binding site" description="axial binding residue" evidence="8">
    <location>
        <position position="505"/>
    </location>
    <ligand>
        <name>heme</name>
        <dbReference type="ChEBI" id="CHEBI:30413"/>
    </ligand>
    <ligandPart>
        <name>Fe</name>
        <dbReference type="ChEBI" id="CHEBI:18248"/>
    </ligandPart>
</feature>
<feature type="transmembrane region" description="Helical" evidence="9">
    <location>
        <begin position="833"/>
        <end position="856"/>
    </location>
</feature>
<feature type="transmembrane region" description="Helical" evidence="9">
    <location>
        <begin position="772"/>
        <end position="793"/>
    </location>
</feature>
<dbReference type="InterPro" id="IPR002401">
    <property type="entry name" value="Cyt_P450_E_grp-I"/>
</dbReference>
<comment type="cofactor">
    <cofactor evidence="8">
        <name>heme</name>
        <dbReference type="ChEBI" id="CHEBI:30413"/>
    </cofactor>
</comment>
<keyword evidence="3 8" id="KW-0479">Metal-binding</keyword>
<protein>
    <submittedName>
        <fullName evidence="11">MFS multidrug transporter</fullName>
    </submittedName>
</protein>
<sequence>MSSTIVIVFLCASYALYSLLCLIRNIRIAKTIGIPVVWSPISPFNPFWIIFNKRLSPIIQRLPLSLGSWTQHDALNWTWVDRAHGDSQVHEKLGDTFAHATPREIEIHTRDPAVADEVLRKRANEFPKISHYAKLLDFLGTSLVSSDGEDWVRHRKATVSTLSDRNNRRVWTETVRQTQQMIQHYFSVSSGRIIDPVEDVREVYLHVFTGVCFGVKYDFRQAAEKYIPEGHSRSYKDCLHTSLKDLLILRLVPKWILDLPVLPHRISNFRDSAREMRQYLDEMIASSKEELEEKGTRRRTQTDNLLSFMVKSNGEIEAENASSEVSLKRNCLTESEIRGNLFTYSLGGHESSAHTLTFALYLLAALPKEQEWLAAEITSVLGQKTDWQSEESFMEMFPRLKRCQAVMNETLRLFPSVTVLPKCTGSESTTLPVSGSDRHIPPSVNVYVNMPSIQIHKPVWGPDATSFRPSRWITSSQSLAGLENEQLRAPPEGAFLPWSDGKRICPGKRFSQVGFVAALAAILLKHRIEVVPDAGESMDDARKRTLRVVNNTYAVMTVHIIHGFDLNSRCFGFCKDDGDDSDDTDDEEDMLPLTTKLTFLHKTLYVFVSIKCCILIVLGQENPEDPEQLKPEETSHASMKQEGNEAVVEHARSSVEVFSAPPELDRHSTGEDSVAAEDKQEPILITWNGPNDPRSPKNWPSKKKWAAVFCVSFYTLLSPVSSSMVAPALEAIAHDLTIPSAFEQILVLSIFVLAYALGPLIWGPLSELYGRIIILQLTTLLYMAFNLGCGLATTKGQLIAFRFLGGFGGSAPMAVGGAVFADLFNAEERGRAISIYSLAPLLGPAIGPIAGGFITQETTWRWIFYSTTIFAGLVQGIGLFVLQETCAPVLLVRIKNRLVKETGNTALRTEFDNPDRTVIRALAGALTRPFRLFGTQVIIQALAVYMMYLYGIMYLVLSTFSALWTTRYGESTGISGLNYISLGLGFFLGAQTCARFQDRVYIALKKRYYKAHWILPNLGAVLFSAGVIVGFQGIQAFLVDTYTRYAASAIGSVMVLRSVAGFGFPLFAPALYHRLDYGWGNTLLALIAVGIGLPGPILLWVFGERLRKRSQFAAG</sequence>
<evidence type="ECO:0000256" key="9">
    <source>
        <dbReference type="SAM" id="Phobius"/>
    </source>
</evidence>
<dbReference type="GO" id="GO:0016020">
    <property type="term" value="C:membrane"/>
    <property type="evidence" value="ECO:0007669"/>
    <property type="project" value="UniProtKB-SubCell"/>
</dbReference>
<gene>
    <name evidence="11" type="ORF">CGGC5_3482</name>
</gene>
<dbReference type="InterPro" id="IPR017972">
    <property type="entry name" value="Cyt_P450_CS"/>
</dbReference>
<feature type="domain" description="Major facilitator superfamily (MFS) profile" evidence="10">
    <location>
        <begin position="707"/>
        <end position="1115"/>
    </location>
</feature>
<dbReference type="GO" id="GO:0020037">
    <property type="term" value="F:heme binding"/>
    <property type="evidence" value="ECO:0007669"/>
    <property type="project" value="InterPro"/>
</dbReference>
<evidence type="ECO:0000256" key="3">
    <source>
        <dbReference type="ARBA" id="ARBA00022723"/>
    </source>
</evidence>
<organism evidence="11">
    <name type="scientific">Colletotrichum fructicola (strain Nara gc5)</name>
    <name type="common">Anthracnose fungus</name>
    <name type="synonym">Colletotrichum gloeosporioides (strain Nara gc5)</name>
    <dbReference type="NCBI Taxonomy" id="1213859"/>
    <lineage>
        <taxon>Eukaryota</taxon>
        <taxon>Fungi</taxon>
        <taxon>Dikarya</taxon>
        <taxon>Ascomycota</taxon>
        <taxon>Pezizomycotina</taxon>
        <taxon>Sordariomycetes</taxon>
        <taxon>Hypocreomycetidae</taxon>
        <taxon>Glomerellales</taxon>
        <taxon>Glomerellaceae</taxon>
        <taxon>Colletotrichum</taxon>
        <taxon>Colletotrichum gloeosporioides species complex</taxon>
    </lineage>
</organism>
<dbReference type="PANTHER" id="PTHR23502">
    <property type="entry name" value="MAJOR FACILITATOR SUPERFAMILY"/>
    <property type="match status" value="1"/>
</dbReference>
<dbReference type="Gene3D" id="1.10.630.10">
    <property type="entry name" value="Cytochrome P450"/>
    <property type="match status" value="1"/>
</dbReference>
<dbReference type="GO" id="GO:0016705">
    <property type="term" value="F:oxidoreductase activity, acting on paired donors, with incorporation or reduction of molecular oxygen"/>
    <property type="evidence" value="ECO:0007669"/>
    <property type="project" value="InterPro"/>
</dbReference>
<feature type="transmembrane region" description="Helical" evidence="9">
    <location>
        <begin position="799"/>
        <end position="821"/>
    </location>
</feature>
<feature type="transmembrane region" description="Helical" evidence="9">
    <location>
        <begin position="1045"/>
        <end position="1071"/>
    </location>
</feature>
<evidence type="ECO:0000256" key="5">
    <source>
        <dbReference type="ARBA" id="ARBA00023004"/>
    </source>
</evidence>
<keyword evidence="8" id="KW-0349">Heme</keyword>
<evidence type="ECO:0000256" key="4">
    <source>
        <dbReference type="ARBA" id="ARBA00022989"/>
    </source>
</evidence>
<feature type="transmembrane region" description="Helical" evidence="9">
    <location>
        <begin position="937"/>
        <end position="957"/>
    </location>
</feature>
<dbReference type="PRINTS" id="PR00463">
    <property type="entry name" value="EP450I"/>
</dbReference>
<dbReference type="HOGENOM" id="CLU_281180_0_0_1"/>
<accession>L2GGG4</accession>
<name>L2GGG4_COLFN</name>
<dbReference type="InterPro" id="IPR020846">
    <property type="entry name" value="MFS_dom"/>
</dbReference>
<evidence type="ECO:0000256" key="8">
    <source>
        <dbReference type="PIRSR" id="PIRSR602401-1"/>
    </source>
</evidence>
<dbReference type="Pfam" id="PF00067">
    <property type="entry name" value="p450"/>
    <property type="match status" value="1"/>
</dbReference>